<evidence type="ECO:0000256" key="4">
    <source>
        <dbReference type="ARBA" id="ARBA00022475"/>
    </source>
</evidence>
<keyword evidence="4" id="KW-1003">Cell membrane</keyword>
<dbReference type="GO" id="GO:0015297">
    <property type="term" value="F:antiporter activity"/>
    <property type="evidence" value="ECO:0007669"/>
    <property type="project" value="InterPro"/>
</dbReference>
<feature type="transmembrane region" description="Helical" evidence="8">
    <location>
        <begin position="195"/>
        <end position="212"/>
    </location>
</feature>
<dbReference type="Pfam" id="PF01758">
    <property type="entry name" value="SBF"/>
    <property type="match status" value="1"/>
</dbReference>
<reference evidence="10" key="1">
    <citation type="submission" date="2016-10" db="EMBL/GenBank/DDBJ databases">
        <authorList>
            <person name="Varghese N."/>
            <person name="Submissions S."/>
        </authorList>
    </citation>
    <scope>NUCLEOTIDE SEQUENCE [LARGE SCALE GENOMIC DNA]</scope>
    <source>
        <strain evidence="10">B48,IBRC-M 10115,DSM 25386,CECT 8001</strain>
    </source>
</reference>
<evidence type="ECO:0000256" key="8">
    <source>
        <dbReference type="SAM" id="Phobius"/>
    </source>
</evidence>
<accession>A0A1H8JHF5</accession>
<evidence type="ECO:0000313" key="10">
    <source>
        <dbReference type="Proteomes" id="UP000198553"/>
    </source>
</evidence>
<keyword evidence="5 8" id="KW-0812">Transmembrane</keyword>
<evidence type="ECO:0000313" key="9">
    <source>
        <dbReference type="EMBL" id="SEN79726.1"/>
    </source>
</evidence>
<feature type="transmembrane region" description="Helical" evidence="8">
    <location>
        <begin position="126"/>
        <end position="146"/>
    </location>
</feature>
<feature type="transmembrane region" description="Helical" evidence="8">
    <location>
        <begin position="152"/>
        <end position="174"/>
    </location>
</feature>
<dbReference type="RefSeq" id="WP_090749884.1">
    <property type="nucleotide sequence ID" value="NZ_FOBW01000021.1"/>
</dbReference>
<dbReference type="GO" id="GO:0005886">
    <property type="term" value="C:plasma membrane"/>
    <property type="evidence" value="ECO:0007669"/>
    <property type="project" value="UniProtKB-SubCell"/>
</dbReference>
<feature type="transmembrane region" description="Helical" evidence="8">
    <location>
        <begin position="7"/>
        <end position="23"/>
    </location>
</feature>
<name>A0A1H8JHF5_9BACI</name>
<evidence type="ECO:0000256" key="5">
    <source>
        <dbReference type="ARBA" id="ARBA00022692"/>
    </source>
</evidence>
<dbReference type="PANTHER" id="PTHR43057">
    <property type="entry name" value="ARSENITE EFFLUX TRANSPORTER"/>
    <property type="match status" value="1"/>
</dbReference>
<dbReference type="InterPro" id="IPR004706">
    <property type="entry name" value="Arsenical-R_Acr3"/>
</dbReference>
<feature type="transmembrane region" description="Helical" evidence="8">
    <location>
        <begin position="94"/>
        <end position="114"/>
    </location>
</feature>
<protein>
    <submittedName>
        <fullName evidence="9">Arsenite efflux pump ArsB, ACR3 family</fullName>
    </submittedName>
</protein>
<evidence type="ECO:0000256" key="6">
    <source>
        <dbReference type="ARBA" id="ARBA00022989"/>
    </source>
</evidence>
<keyword evidence="7 8" id="KW-0472">Membrane</keyword>
<comment type="similarity">
    <text evidence="2">Belongs to the arsenical resistance-3 (ACR3) (TC 2.A.59) family.</text>
</comment>
<evidence type="ECO:0000256" key="1">
    <source>
        <dbReference type="ARBA" id="ARBA00004651"/>
    </source>
</evidence>
<dbReference type="Proteomes" id="UP000198553">
    <property type="component" value="Unassembled WGS sequence"/>
</dbReference>
<dbReference type="InterPro" id="IPR038770">
    <property type="entry name" value="Na+/solute_symporter_sf"/>
</dbReference>
<feature type="transmembrane region" description="Helical" evidence="8">
    <location>
        <begin position="35"/>
        <end position="53"/>
    </location>
</feature>
<gene>
    <name evidence="9" type="ORF">SAMN05192533_12121</name>
</gene>
<dbReference type="PANTHER" id="PTHR43057:SF1">
    <property type="entry name" value="ARSENICAL-RESISTANCE PROTEIN 3"/>
    <property type="match status" value="1"/>
</dbReference>
<keyword evidence="3" id="KW-0813">Transport</keyword>
<comment type="subcellular location">
    <subcellularLocation>
        <location evidence="1">Cell membrane</location>
        <topology evidence="1">Multi-pass membrane protein</topology>
    </subcellularLocation>
</comment>
<dbReference type="STRING" id="930146.SAMN05192533_12121"/>
<keyword evidence="10" id="KW-1185">Reference proteome</keyword>
<evidence type="ECO:0000256" key="3">
    <source>
        <dbReference type="ARBA" id="ARBA00022448"/>
    </source>
</evidence>
<dbReference type="Gene3D" id="1.20.1530.20">
    <property type="match status" value="1"/>
</dbReference>
<feature type="transmembrane region" description="Helical" evidence="8">
    <location>
        <begin position="286"/>
        <end position="311"/>
    </location>
</feature>
<dbReference type="GO" id="GO:0015105">
    <property type="term" value="F:arsenite transmembrane transporter activity"/>
    <property type="evidence" value="ECO:0007669"/>
    <property type="project" value="TreeGrafter"/>
</dbReference>
<feature type="transmembrane region" description="Helical" evidence="8">
    <location>
        <begin position="224"/>
        <end position="242"/>
    </location>
</feature>
<dbReference type="AlphaFoldDB" id="A0A1H8JHF5"/>
<feature type="transmembrane region" description="Helical" evidence="8">
    <location>
        <begin position="65"/>
        <end position="88"/>
    </location>
</feature>
<evidence type="ECO:0000256" key="2">
    <source>
        <dbReference type="ARBA" id="ARBA00010110"/>
    </source>
</evidence>
<dbReference type="GO" id="GO:0015104">
    <property type="term" value="F:antimonite transmembrane transporter activity"/>
    <property type="evidence" value="ECO:0007669"/>
    <property type="project" value="TreeGrafter"/>
</dbReference>
<organism evidence="9 10">
    <name type="scientific">Mesobacillus persicus</name>
    <dbReference type="NCBI Taxonomy" id="930146"/>
    <lineage>
        <taxon>Bacteria</taxon>
        <taxon>Bacillati</taxon>
        <taxon>Bacillota</taxon>
        <taxon>Bacilli</taxon>
        <taxon>Bacillales</taxon>
        <taxon>Bacillaceae</taxon>
        <taxon>Mesobacillus</taxon>
    </lineage>
</organism>
<feature type="transmembrane region" description="Helical" evidence="8">
    <location>
        <begin position="262"/>
        <end position="280"/>
    </location>
</feature>
<keyword evidence="6 8" id="KW-1133">Transmembrane helix</keyword>
<proteinExistence type="inferred from homology"/>
<sequence length="320" mass="36168">MNLFEKFYTLIIFLAVIFGLGLGQVELIRTNAENFIVPLLVAMLYITFLQIPHEEIRKAFKNRKFTYTSIIINFVWTPILAWLLALLFLGDYPALYIGFIMLMVTPCTDWYLIFTGLAKGNVALSMAILPLNLILQVILLPIYLLMFGETTGVIELAFLVESFLIVLFIPLFLAMLTKRLLRNQEQFSENLIAKLSLFPIIFLSLAILAMFASQGQLLLDHLDLMWKITIPILLFFIVNFIFGQKVGQLMGFPNSDKVSLSFTTLARNSPIALAIAMTAFPDQPLIALTLVIGPLLELPILAIISQLLLFISSERIRDNT</sequence>
<evidence type="ECO:0000256" key="7">
    <source>
        <dbReference type="ARBA" id="ARBA00023136"/>
    </source>
</evidence>
<dbReference type="EMBL" id="FOBW01000021">
    <property type="protein sequence ID" value="SEN79726.1"/>
    <property type="molecule type" value="Genomic_DNA"/>
</dbReference>
<dbReference type="OrthoDB" id="3254016at2"/>
<dbReference type="InterPro" id="IPR002657">
    <property type="entry name" value="BilAc:Na_symport/Acr3"/>
</dbReference>